<reference evidence="2 3" key="1">
    <citation type="submission" date="2020-03" db="EMBL/GenBank/DDBJ databases">
        <title>Above-ground endophytic microbial communities from plants in different locations in the United States.</title>
        <authorList>
            <person name="Frank C."/>
        </authorList>
    </citation>
    <scope>NUCLEOTIDE SEQUENCE [LARGE SCALE GENOMIC DNA]</scope>
    <source>
        <strain evidence="2 3">WW7</strain>
    </source>
</reference>
<dbReference type="InterPro" id="IPR050114">
    <property type="entry name" value="UPF0173_UPF0282_UlaG_hydrolase"/>
</dbReference>
<evidence type="ECO:0000313" key="2">
    <source>
        <dbReference type="EMBL" id="NII39390.1"/>
    </source>
</evidence>
<feature type="domain" description="Metallo-beta-lactamase" evidence="1">
    <location>
        <begin position="7"/>
        <end position="177"/>
    </location>
</feature>
<organism evidence="2 3">
    <name type="scientific">Curtobacterium salicis</name>
    <dbReference type="NCBI Taxonomy" id="1779862"/>
    <lineage>
        <taxon>Bacteria</taxon>
        <taxon>Bacillati</taxon>
        <taxon>Actinomycetota</taxon>
        <taxon>Actinomycetes</taxon>
        <taxon>Micrococcales</taxon>
        <taxon>Microbacteriaceae</taxon>
        <taxon>Curtobacterium</taxon>
    </lineage>
</organism>
<dbReference type="PANTHER" id="PTHR43546">
    <property type="entry name" value="UPF0173 METAL-DEPENDENT HYDROLASE MJ1163-RELATED"/>
    <property type="match status" value="1"/>
</dbReference>
<dbReference type="EMBL" id="JAAOYO010000001">
    <property type="protein sequence ID" value="NII39390.1"/>
    <property type="molecule type" value="Genomic_DNA"/>
</dbReference>
<dbReference type="SMART" id="SM00849">
    <property type="entry name" value="Lactamase_B"/>
    <property type="match status" value="1"/>
</dbReference>
<dbReference type="Gene3D" id="3.60.15.10">
    <property type="entry name" value="Ribonuclease Z/Hydroxyacylglutathione hydrolase-like"/>
    <property type="match status" value="1"/>
</dbReference>
<dbReference type="InterPro" id="IPR001279">
    <property type="entry name" value="Metallo-B-lactamas"/>
</dbReference>
<dbReference type="PANTHER" id="PTHR43546:SF3">
    <property type="entry name" value="UPF0173 METAL-DEPENDENT HYDROLASE MJ1163"/>
    <property type="match status" value="1"/>
</dbReference>
<dbReference type="RefSeq" id="WP_166778626.1">
    <property type="nucleotide sequence ID" value="NZ_JAAOYO010000001.1"/>
</dbReference>
<accession>A0ABX0T1K2</accession>
<dbReference type="InterPro" id="IPR036866">
    <property type="entry name" value="RibonucZ/Hydroxyglut_hydro"/>
</dbReference>
<sequence>MLVTKLEHACLVVEQDGDRLVIDPGAYTRPVDVTGVVAVVVTHEHPDHGTAEQLARILQRNPGIPVFGPAGVASALGATAPGSVVVDVVTDGDTRTVGAFTLTFHGTRHQLIHSSVPVVDNTGVFVNGTLFHPGDAYIDPGVPVEVFATPVGAPWLKIGELMDHLAAVAPRRAFPIHEATLSDIGFAGHTERIRQVVEPAGEVVVLAPGESFTV</sequence>
<dbReference type="SUPFAM" id="SSF56281">
    <property type="entry name" value="Metallo-hydrolase/oxidoreductase"/>
    <property type="match status" value="1"/>
</dbReference>
<dbReference type="Proteomes" id="UP001318300">
    <property type="component" value="Unassembled WGS sequence"/>
</dbReference>
<comment type="caution">
    <text evidence="2">The sequence shown here is derived from an EMBL/GenBank/DDBJ whole genome shotgun (WGS) entry which is preliminary data.</text>
</comment>
<name>A0ABX0T1K2_9MICO</name>
<keyword evidence="3" id="KW-1185">Reference proteome</keyword>
<evidence type="ECO:0000259" key="1">
    <source>
        <dbReference type="SMART" id="SM00849"/>
    </source>
</evidence>
<proteinExistence type="predicted"/>
<gene>
    <name evidence="2" type="ORF">E9228_000009</name>
</gene>
<dbReference type="Pfam" id="PF13483">
    <property type="entry name" value="Lactamase_B_3"/>
    <property type="match status" value="1"/>
</dbReference>
<protein>
    <submittedName>
        <fullName evidence="2">L-ascorbate metabolism protein UlaG (Beta-lactamase superfamily)</fullName>
    </submittedName>
</protein>
<evidence type="ECO:0000313" key="3">
    <source>
        <dbReference type="Proteomes" id="UP001318300"/>
    </source>
</evidence>